<proteinExistence type="predicted"/>
<comment type="caution">
    <text evidence="1">The sequence shown here is derived from an EMBL/GenBank/DDBJ whole genome shotgun (WGS) entry which is preliminary data.</text>
</comment>
<evidence type="ECO:0000313" key="2">
    <source>
        <dbReference type="Proteomes" id="UP000746471"/>
    </source>
</evidence>
<dbReference type="RefSeq" id="WP_213237784.1">
    <property type="nucleotide sequence ID" value="NZ_JAHBCL010000027.1"/>
</dbReference>
<protein>
    <recommendedName>
        <fullName evidence="3">Lipoprotein</fullName>
    </recommendedName>
</protein>
<dbReference type="Proteomes" id="UP000746471">
    <property type="component" value="Unassembled WGS sequence"/>
</dbReference>
<gene>
    <name evidence="1" type="ORF">KHM83_14670</name>
</gene>
<reference evidence="1 2" key="1">
    <citation type="submission" date="2021-05" db="EMBL/GenBank/DDBJ databases">
        <title>Fusibacter ferrireducens sp. nov., an anaerobic, sulfur- and Fe-reducing bacterium isolated from the mangrove sediment.</title>
        <authorList>
            <person name="Qiu D."/>
        </authorList>
    </citation>
    <scope>NUCLEOTIDE SEQUENCE [LARGE SCALE GENOMIC DNA]</scope>
    <source>
        <strain evidence="1 2">DSM 12116</strain>
    </source>
</reference>
<name>A0ABS5PTP5_9FIRM</name>
<keyword evidence="2" id="KW-1185">Reference proteome</keyword>
<evidence type="ECO:0000313" key="1">
    <source>
        <dbReference type="EMBL" id="MBS7527926.1"/>
    </source>
</evidence>
<dbReference type="EMBL" id="JAHBCL010000027">
    <property type="protein sequence ID" value="MBS7527926.1"/>
    <property type="molecule type" value="Genomic_DNA"/>
</dbReference>
<sequence>MNNFYHEHTEGCSVLLKKVLIMWMCIFLTGCGLQQETGVPESNSQEVSSEEAAERTEEAAELTEILPDLPEGWQYSSDEWASAKGDFNNDGIDDQIFVIQKSSDSISAAEATDHDTSDTSVPDRGIVVLKGTDRNKYEVAGIGLDVVLHEDEGGIWGDPFEKVTLESGRFIIDYYAGSNWRWYESYVFEWQESSWNLIQVTQGSYFNGDTLPEDADEMIYDLENGVVTHWSTDAEGNRNAERSNRPLKPLVTLEGFKIHDTIQQW</sequence>
<organism evidence="1 2">
    <name type="scientific">Fusibacter paucivorans</name>
    <dbReference type="NCBI Taxonomy" id="76009"/>
    <lineage>
        <taxon>Bacteria</taxon>
        <taxon>Bacillati</taxon>
        <taxon>Bacillota</taxon>
        <taxon>Clostridia</taxon>
        <taxon>Eubacteriales</taxon>
        <taxon>Eubacteriales Family XII. Incertae Sedis</taxon>
        <taxon>Fusibacter</taxon>
    </lineage>
</organism>
<accession>A0ABS5PTP5</accession>
<evidence type="ECO:0008006" key="3">
    <source>
        <dbReference type="Google" id="ProtNLM"/>
    </source>
</evidence>